<feature type="signal peptide" evidence="10">
    <location>
        <begin position="1"/>
        <end position="24"/>
    </location>
</feature>
<evidence type="ECO:0000256" key="1">
    <source>
        <dbReference type="ARBA" id="ARBA00004609"/>
    </source>
</evidence>
<keyword evidence="4" id="KW-0336">GPI-anchor</keyword>
<sequence length="208" mass="20886">MSITRLTTIIAATAIILASAVVSAKAPAPAPFSPTAPAPFSVGPSAPVPAASNDCMTALFNMSDCLTYVENVSTLTVPDKKCCPELAGLIESKPICLCQMLANSSMTESFGITIDVTRALKLPSACRLKTPPLTLCSLAGYPVPGPTASAASPPVAGPTSSDVSAPSGAQSAEGSTGTTTPGNNALAVAGSSQAFFLGLPFAFLLTFF</sequence>
<comment type="similarity">
    <text evidence="2">Belongs to the plant LTP family.</text>
</comment>
<evidence type="ECO:0000256" key="10">
    <source>
        <dbReference type="SAM" id="SignalP"/>
    </source>
</evidence>
<protein>
    <submittedName>
        <fullName evidence="12">Lipid binding protein</fullName>
    </submittedName>
</protein>
<dbReference type="PANTHER" id="PTHR33044">
    <property type="entry name" value="BIFUNCTIONAL INHIBITOR/LIPID-TRANSFER PROTEIN/SEED STORAGE 2S ALBUMIN SUPERFAMILY PROTEIN-RELATED"/>
    <property type="match status" value="1"/>
</dbReference>
<dbReference type="GO" id="GO:0005886">
    <property type="term" value="C:plasma membrane"/>
    <property type="evidence" value="ECO:0007669"/>
    <property type="project" value="UniProtKB-SubCell"/>
</dbReference>
<dbReference type="GO" id="GO:0098552">
    <property type="term" value="C:side of membrane"/>
    <property type="evidence" value="ECO:0007669"/>
    <property type="project" value="UniProtKB-KW"/>
</dbReference>
<evidence type="ECO:0000256" key="5">
    <source>
        <dbReference type="ARBA" id="ARBA00022729"/>
    </source>
</evidence>
<dbReference type="Gene3D" id="1.10.110.10">
    <property type="entry name" value="Plant lipid-transfer and hydrophobic proteins"/>
    <property type="match status" value="1"/>
</dbReference>
<keyword evidence="4" id="KW-0472">Membrane</keyword>
<evidence type="ECO:0000256" key="4">
    <source>
        <dbReference type="ARBA" id="ARBA00022622"/>
    </source>
</evidence>
<dbReference type="FunFam" id="1.10.110.10:FF:000001">
    <property type="entry name" value="Bifunctional inhibitor/lipid-transfer protein/seed storage 2S albumin superfamily protein"/>
    <property type="match status" value="1"/>
</dbReference>
<keyword evidence="3" id="KW-1003">Cell membrane</keyword>
<name>A0A2P2KPQ3_RHIMU</name>
<dbReference type="InterPro" id="IPR043325">
    <property type="entry name" value="LTSS"/>
</dbReference>
<feature type="compositionally biased region" description="Polar residues" evidence="9">
    <location>
        <begin position="158"/>
        <end position="180"/>
    </location>
</feature>
<dbReference type="SUPFAM" id="SSF47699">
    <property type="entry name" value="Bifunctional inhibitor/lipid-transfer protein/seed storage 2S albumin"/>
    <property type="match status" value="1"/>
</dbReference>
<proteinExistence type="inferred from homology"/>
<dbReference type="InterPro" id="IPR036312">
    <property type="entry name" value="Bifun_inhib/LTP/seed_sf"/>
</dbReference>
<reference evidence="12" key="1">
    <citation type="submission" date="2018-02" db="EMBL/GenBank/DDBJ databases">
        <title>Rhizophora mucronata_Transcriptome.</title>
        <authorList>
            <person name="Meera S.P."/>
            <person name="Sreeshan A."/>
            <person name="Augustine A."/>
        </authorList>
    </citation>
    <scope>NUCLEOTIDE SEQUENCE</scope>
    <source>
        <tissue evidence="12">Leaf</tissue>
    </source>
</reference>
<accession>A0A2P2KPQ3</accession>
<feature type="region of interest" description="Disordered" evidence="9">
    <location>
        <begin position="149"/>
        <end position="180"/>
    </location>
</feature>
<keyword evidence="8" id="KW-0449">Lipoprotein</keyword>
<keyword evidence="6" id="KW-1015">Disulfide bond</keyword>
<evidence type="ECO:0000256" key="7">
    <source>
        <dbReference type="ARBA" id="ARBA00023180"/>
    </source>
</evidence>
<feature type="domain" description="Bifunctional inhibitor/plant lipid transfer protein/seed storage helical" evidence="11">
    <location>
        <begin position="55"/>
        <end position="136"/>
    </location>
</feature>
<keyword evidence="5 10" id="KW-0732">Signal</keyword>
<dbReference type="SMART" id="SM00499">
    <property type="entry name" value="AAI"/>
    <property type="match status" value="1"/>
</dbReference>
<evidence type="ECO:0000256" key="8">
    <source>
        <dbReference type="ARBA" id="ARBA00023288"/>
    </source>
</evidence>
<dbReference type="AlphaFoldDB" id="A0A2P2KPQ3"/>
<dbReference type="EMBL" id="GGEC01027200">
    <property type="protein sequence ID" value="MBX07684.1"/>
    <property type="molecule type" value="Transcribed_RNA"/>
</dbReference>
<organism evidence="12">
    <name type="scientific">Rhizophora mucronata</name>
    <name type="common">Asiatic mangrove</name>
    <dbReference type="NCBI Taxonomy" id="61149"/>
    <lineage>
        <taxon>Eukaryota</taxon>
        <taxon>Viridiplantae</taxon>
        <taxon>Streptophyta</taxon>
        <taxon>Embryophyta</taxon>
        <taxon>Tracheophyta</taxon>
        <taxon>Spermatophyta</taxon>
        <taxon>Magnoliopsida</taxon>
        <taxon>eudicotyledons</taxon>
        <taxon>Gunneridae</taxon>
        <taxon>Pentapetalae</taxon>
        <taxon>rosids</taxon>
        <taxon>fabids</taxon>
        <taxon>Malpighiales</taxon>
        <taxon>Rhizophoraceae</taxon>
        <taxon>Rhizophora</taxon>
    </lineage>
</organism>
<evidence type="ECO:0000259" key="11">
    <source>
        <dbReference type="SMART" id="SM00499"/>
    </source>
</evidence>
<feature type="chain" id="PRO_5015172901" evidence="10">
    <location>
        <begin position="25"/>
        <end position="208"/>
    </location>
</feature>
<evidence type="ECO:0000256" key="3">
    <source>
        <dbReference type="ARBA" id="ARBA00022475"/>
    </source>
</evidence>
<dbReference type="InterPro" id="IPR016140">
    <property type="entry name" value="Bifunc_inhib/LTP/seed_store"/>
</dbReference>
<comment type="subcellular location">
    <subcellularLocation>
        <location evidence="1">Cell membrane</location>
        <topology evidence="1">Lipid-anchor</topology>
        <topology evidence="1">GPI-anchor</topology>
    </subcellularLocation>
</comment>
<evidence type="ECO:0000256" key="2">
    <source>
        <dbReference type="ARBA" id="ARBA00009748"/>
    </source>
</evidence>
<dbReference type="Pfam" id="PF14368">
    <property type="entry name" value="LTP_2"/>
    <property type="match status" value="1"/>
</dbReference>
<evidence type="ECO:0000313" key="12">
    <source>
        <dbReference type="EMBL" id="MBX07684.1"/>
    </source>
</evidence>
<evidence type="ECO:0000256" key="9">
    <source>
        <dbReference type="SAM" id="MobiDB-lite"/>
    </source>
</evidence>
<keyword evidence="7" id="KW-0325">Glycoprotein</keyword>
<dbReference type="CDD" id="cd00010">
    <property type="entry name" value="AAI_LTSS"/>
    <property type="match status" value="1"/>
</dbReference>
<evidence type="ECO:0000256" key="6">
    <source>
        <dbReference type="ARBA" id="ARBA00023157"/>
    </source>
</evidence>